<proteinExistence type="predicted"/>
<reference evidence="2" key="1">
    <citation type="submission" date="2012-08" db="EMBL/GenBank/DDBJ databases">
        <title>Comparative genomics of metastatic and non-metastatic Leishmania guyanensis provides insights into polygenic factors involved in Leishmania RNA virus infection.</title>
        <authorList>
            <person name="Smith D."/>
            <person name="Hertz-Fowler C."/>
            <person name="Martin R."/>
            <person name="Dickens N."/>
            <person name="Fasel N."/>
            <person name="Falquet L."/>
            <person name="Beverley S."/>
            <person name="Zangger H."/>
            <person name="Calderon-Copete S."/>
            <person name="Mottram J."/>
            <person name="Xenarios I."/>
        </authorList>
    </citation>
    <scope>NUCLEOTIDE SEQUENCE</scope>
    <source>
        <strain evidence="2">MHOM/BR/75/M4147/SSU:IR2SAT-LUC</strain>
    </source>
</reference>
<sequence>MNSASSGVCPSAKDAASEGLQSFMTELSRLETASRSHLQELTHAKSTERELSEHLAAVTFAAQKARYARLQVELDAAATQVRTEEARRESAEERQRLSHLVAQLERVNALSRSVENQKKEDQGGDCLGISCDAAVGHRELWRSLTCIHQHPRLSHLFLTPLVRLFTKLGAQYIASLGDTHLGDQAVPALHSLWSLDAFQVWLHERACGTLADDDMLALSFIANVADATLSPD</sequence>
<feature type="coiled-coil region" evidence="1">
    <location>
        <begin position="67"/>
        <end position="120"/>
    </location>
</feature>
<accession>A0A1E1IWA4</accession>
<evidence type="ECO:0000313" key="2">
    <source>
        <dbReference type="EMBL" id="CCM15568.1"/>
    </source>
</evidence>
<gene>
    <name evidence="2" type="primary">LgM4147LRVhigh.22.01020.00310</name>
    <name evidence="2" type="ORF">BN36_2230760</name>
</gene>
<organism evidence="2">
    <name type="scientific">Leishmania guyanensis</name>
    <dbReference type="NCBI Taxonomy" id="5670"/>
    <lineage>
        <taxon>Eukaryota</taxon>
        <taxon>Discoba</taxon>
        <taxon>Euglenozoa</taxon>
        <taxon>Kinetoplastea</taxon>
        <taxon>Metakinetoplastina</taxon>
        <taxon>Trypanosomatida</taxon>
        <taxon>Trypanosomatidae</taxon>
        <taxon>Leishmaniinae</taxon>
        <taxon>Leishmania</taxon>
        <taxon>Leishmania guyanensis species complex</taxon>
    </lineage>
</organism>
<dbReference type="AlphaFoldDB" id="A0A1E1IWA4"/>
<name>A0A1E1IWA4_LEIGU</name>
<protein>
    <submittedName>
        <fullName evidence="2">Uncharacterized protein</fullName>
    </submittedName>
</protein>
<dbReference type="EMBL" id="CALQ01000873">
    <property type="protein sequence ID" value="CCM15568.1"/>
    <property type="molecule type" value="Genomic_DNA"/>
</dbReference>
<evidence type="ECO:0000256" key="1">
    <source>
        <dbReference type="SAM" id="Coils"/>
    </source>
</evidence>
<keyword evidence="1" id="KW-0175">Coiled coil</keyword>